<accession>A0A7Z7J2W5</accession>
<name>A0A7Z7J2W5_XANCH</name>
<dbReference type="EMBL" id="OCZC01000081">
    <property type="protein sequence ID" value="SOO26334.1"/>
    <property type="molecule type" value="Genomic_DNA"/>
</dbReference>
<organism evidence="2 3">
    <name type="scientific">Xanthomonas campestris pv. phaseoli</name>
    <dbReference type="NCBI Taxonomy" id="317013"/>
    <lineage>
        <taxon>Bacteria</taxon>
        <taxon>Pseudomonadati</taxon>
        <taxon>Pseudomonadota</taxon>
        <taxon>Gammaproteobacteria</taxon>
        <taxon>Lysobacterales</taxon>
        <taxon>Lysobacteraceae</taxon>
        <taxon>Xanthomonas</taxon>
    </lineage>
</organism>
<dbReference type="Gene3D" id="3.30.450.400">
    <property type="entry name" value="Colicin M, catalytic domain"/>
    <property type="match status" value="1"/>
</dbReference>
<proteinExistence type="predicted"/>
<dbReference type="Proteomes" id="UP000234345">
    <property type="component" value="Unassembled WGS sequence"/>
</dbReference>
<evidence type="ECO:0000313" key="1">
    <source>
        <dbReference type="EMBL" id="SOO23264.1"/>
    </source>
</evidence>
<sequence>MSSIPTLPTVPVLAPPQADPYYGFGGQEFEISLNSPIFNEGSPPPVIVQAYFANGNRVFSTSGSDALYQMCLAISARSSAFVNTQVFRYAAYCGWLSQNYEFYMPSATPETVAGDASLMDPVQAWVEDGMRYPPDTRYRFYITPFLPMQGLYQWLAGSGEDVTLPLRALNLYMVVTDFEPIVAILQDPNVGPGSYQINGPFGHNVFDHSPNIWAAGLIGRVTGNVVGTLTISDGSFTFDGSFTLNPDIYDANPDKRPFPQEGLTTFLQGLDAAIGATSYRILFEGEQTVHYQGLRP</sequence>
<dbReference type="GO" id="GO:0042742">
    <property type="term" value="P:defense response to bacterium"/>
    <property type="evidence" value="ECO:0007669"/>
    <property type="project" value="InterPro"/>
</dbReference>
<reference evidence="2 3" key="1">
    <citation type="submission" date="2017-10" db="EMBL/GenBank/DDBJ databases">
        <authorList>
            <person name="Regsiter A."/>
            <person name="William W."/>
        </authorList>
    </citation>
    <scope>NUCLEOTIDE SEQUENCE [LARGE SCALE GENOMIC DNA]</scope>
    <source>
        <strain evidence="2 3">CFBP6991</strain>
    </source>
</reference>
<gene>
    <name evidence="1" type="ORF">XFF6991_20008</name>
    <name evidence="2" type="ORF">XFF6991_530183</name>
</gene>
<protein>
    <submittedName>
        <fullName evidence="2">Uncharacterized protein</fullName>
    </submittedName>
</protein>
<evidence type="ECO:0000313" key="2">
    <source>
        <dbReference type="EMBL" id="SOO26334.1"/>
    </source>
</evidence>
<dbReference type="AlphaFoldDB" id="A0A7Z7J2W5"/>
<comment type="caution">
    <text evidence="2">The sequence shown here is derived from an EMBL/GenBank/DDBJ whole genome shotgun (WGS) entry which is preliminary data.</text>
</comment>
<dbReference type="RefSeq" id="WP_108722873.1">
    <property type="nucleotide sequence ID" value="NZ_OCZC01000047.1"/>
</dbReference>
<dbReference type="Pfam" id="PF14859">
    <property type="entry name" value="Colicin_M"/>
    <property type="match status" value="1"/>
</dbReference>
<dbReference type="InterPro" id="IPR028056">
    <property type="entry name" value="Colicin_M"/>
</dbReference>
<dbReference type="EMBL" id="OCZC01000047">
    <property type="protein sequence ID" value="SOO23264.1"/>
    <property type="molecule type" value="Genomic_DNA"/>
</dbReference>
<evidence type="ECO:0000313" key="3">
    <source>
        <dbReference type="Proteomes" id="UP000234345"/>
    </source>
</evidence>